<keyword evidence="1" id="KW-0732">Signal</keyword>
<keyword evidence="4" id="KW-1185">Reference proteome</keyword>
<evidence type="ECO:0000259" key="2">
    <source>
        <dbReference type="Pfam" id="PF08881"/>
    </source>
</evidence>
<dbReference type="GeneID" id="87818172"/>
<evidence type="ECO:0000313" key="4">
    <source>
        <dbReference type="Proteomes" id="UP001302676"/>
    </source>
</evidence>
<feature type="domain" description="Cyanovirin-N" evidence="2">
    <location>
        <begin position="24"/>
        <end position="138"/>
    </location>
</feature>
<dbReference type="EMBL" id="MU853610">
    <property type="protein sequence ID" value="KAK4141530.1"/>
    <property type="molecule type" value="Genomic_DNA"/>
</dbReference>
<proteinExistence type="predicted"/>
<dbReference type="Gene3D" id="2.30.60.10">
    <property type="entry name" value="Cyanovirin-N"/>
    <property type="match status" value="1"/>
</dbReference>
<gene>
    <name evidence="3" type="ORF">C8A04DRAFT_30900</name>
</gene>
<accession>A0AAN6ZJG8</accession>
<dbReference type="InterPro" id="IPR036673">
    <property type="entry name" value="Cyanovirin-N_sf"/>
</dbReference>
<comment type="caution">
    <text evidence="3">The sequence shown here is derived from an EMBL/GenBank/DDBJ whole genome shotgun (WGS) entry which is preliminary data.</text>
</comment>
<feature type="chain" id="PRO_5042971022" description="Cyanovirin-N domain-containing protein" evidence="1">
    <location>
        <begin position="21"/>
        <end position="186"/>
    </location>
</feature>
<evidence type="ECO:0000256" key="1">
    <source>
        <dbReference type="SAM" id="SignalP"/>
    </source>
</evidence>
<dbReference type="RefSeq" id="XP_062634901.1">
    <property type="nucleotide sequence ID" value="XM_062781559.1"/>
</dbReference>
<dbReference type="SUPFAM" id="SSF51322">
    <property type="entry name" value="Cyanovirin-N"/>
    <property type="match status" value="1"/>
</dbReference>
<dbReference type="AlphaFoldDB" id="A0AAN6ZJG8"/>
<organism evidence="3 4">
    <name type="scientific">Dichotomopilus funicola</name>
    <dbReference type="NCBI Taxonomy" id="1934379"/>
    <lineage>
        <taxon>Eukaryota</taxon>
        <taxon>Fungi</taxon>
        <taxon>Dikarya</taxon>
        <taxon>Ascomycota</taxon>
        <taxon>Pezizomycotina</taxon>
        <taxon>Sordariomycetes</taxon>
        <taxon>Sordariomycetidae</taxon>
        <taxon>Sordariales</taxon>
        <taxon>Chaetomiaceae</taxon>
        <taxon>Dichotomopilus</taxon>
    </lineage>
</organism>
<sequence length="186" mass="20486">MKSCSTWMFLTFLLPSVVVAWGGFYQTCKENWNIVNDRFMTAQCTTRSGGVIWSSLDLNLCLQNDHGDMIPTAGGNKEKSFIPWGCGFCDQGQGIIPKTRPPTSYLECVCRKPPMDGTAWNWTRIDLNEFIVNESGILSCFGIAGNQIIGQGGAETHSTDGGREFNKTLPSGAEDILNKTHFGQPH</sequence>
<dbReference type="Proteomes" id="UP001302676">
    <property type="component" value="Unassembled WGS sequence"/>
</dbReference>
<name>A0AAN6ZJG8_9PEZI</name>
<feature type="signal peptide" evidence="1">
    <location>
        <begin position="1"/>
        <end position="20"/>
    </location>
</feature>
<evidence type="ECO:0000313" key="3">
    <source>
        <dbReference type="EMBL" id="KAK4141530.1"/>
    </source>
</evidence>
<protein>
    <recommendedName>
        <fullName evidence="2">Cyanovirin-N domain-containing protein</fullName>
    </recommendedName>
</protein>
<dbReference type="InterPro" id="IPR011058">
    <property type="entry name" value="Cyanovirin-N"/>
</dbReference>
<dbReference type="Pfam" id="PF08881">
    <property type="entry name" value="CVNH"/>
    <property type="match status" value="1"/>
</dbReference>
<reference evidence="3" key="2">
    <citation type="submission" date="2023-05" db="EMBL/GenBank/DDBJ databases">
        <authorList>
            <consortium name="Lawrence Berkeley National Laboratory"/>
            <person name="Steindorff A."/>
            <person name="Hensen N."/>
            <person name="Bonometti L."/>
            <person name="Westerberg I."/>
            <person name="Brannstrom I.O."/>
            <person name="Guillou S."/>
            <person name="Cros-Aarteil S."/>
            <person name="Calhoun S."/>
            <person name="Haridas S."/>
            <person name="Kuo A."/>
            <person name="Mondo S."/>
            <person name="Pangilinan J."/>
            <person name="Riley R."/>
            <person name="Labutti K."/>
            <person name="Andreopoulos B."/>
            <person name="Lipzen A."/>
            <person name="Chen C."/>
            <person name="Yanf M."/>
            <person name="Daum C."/>
            <person name="Ng V."/>
            <person name="Clum A."/>
            <person name="Ohm R."/>
            <person name="Martin F."/>
            <person name="Silar P."/>
            <person name="Natvig D."/>
            <person name="Lalanne C."/>
            <person name="Gautier V."/>
            <person name="Ament-Velasquez S.L."/>
            <person name="Kruys A."/>
            <person name="Hutchinson M.I."/>
            <person name="Powell A.J."/>
            <person name="Barry K."/>
            <person name="Miller A.N."/>
            <person name="Grigoriev I.V."/>
            <person name="Debuchy R."/>
            <person name="Gladieux P."/>
            <person name="Thoren M.H."/>
            <person name="Johannesson H."/>
        </authorList>
    </citation>
    <scope>NUCLEOTIDE SEQUENCE</scope>
    <source>
        <strain evidence="3">CBS 141.50</strain>
    </source>
</reference>
<reference evidence="3" key="1">
    <citation type="journal article" date="2023" name="Mol. Phylogenet. Evol.">
        <title>Genome-scale phylogeny and comparative genomics of the fungal order Sordariales.</title>
        <authorList>
            <person name="Hensen N."/>
            <person name="Bonometti L."/>
            <person name="Westerberg I."/>
            <person name="Brannstrom I.O."/>
            <person name="Guillou S."/>
            <person name="Cros-Aarteil S."/>
            <person name="Calhoun S."/>
            <person name="Haridas S."/>
            <person name="Kuo A."/>
            <person name="Mondo S."/>
            <person name="Pangilinan J."/>
            <person name="Riley R."/>
            <person name="LaButti K."/>
            <person name="Andreopoulos B."/>
            <person name="Lipzen A."/>
            <person name="Chen C."/>
            <person name="Yan M."/>
            <person name="Daum C."/>
            <person name="Ng V."/>
            <person name="Clum A."/>
            <person name="Steindorff A."/>
            <person name="Ohm R.A."/>
            <person name="Martin F."/>
            <person name="Silar P."/>
            <person name="Natvig D.O."/>
            <person name="Lalanne C."/>
            <person name="Gautier V."/>
            <person name="Ament-Velasquez S.L."/>
            <person name="Kruys A."/>
            <person name="Hutchinson M.I."/>
            <person name="Powell A.J."/>
            <person name="Barry K."/>
            <person name="Miller A.N."/>
            <person name="Grigoriev I.V."/>
            <person name="Debuchy R."/>
            <person name="Gladieux P."/>
            <person name="Hiltunen Thoren M."/>
            <person name="Johannesson H."/>
        </authorList>
    </citation>
    <scope>NUCLEOTIDE SEQUENCE</scope>
    <source>
        <strain evidence="3">CBS 141.50</strain>
    </source>
</reference>